<dbReference type="OrthoDB" id="6252103at2759"/>
<comment type="similarity">
    <text evidence="10">Belongs to the CFAP52 family.</text>
</comment>
<dbReference type="FunFam" id="2.130.10.10:FF:000173">
    <property type="entry name" value="Cilia- and flagella-associated protein 52"/>
    <property type="match status" value="1"/>
</dbReference>
<dbReference type="InterPro" id="IPR015943">
    <property type="entry name" value="WD40/YVTN_repeat-like_dom_sf"/>
</dbReference>
<dbReference type="GO" id="GO:0005930">
    <property type="term" value="C:axoneme"/>
    <property type="evidence" value="ECO:0007669"/>
    <property type="project" value="UniProtKB-SubCell"/>
</dbReference>
<feature type="repeat" description="WD" evidence="14">
    <location>
        <begin position="583"/>
        <end position="619"/>
    </location>
</feature>
<evidence type="ECO:0000256" key="1">
    <source>
        <dbReference type="ARBA" id="ARBA00004230"/>
    </source>
</evidence>
<evidence type="ECO:0000313" key="16">
    <source>
        <dbReference type="EMBL" id="KAJ8037843.1"/>
    </source>
</evidence>
<dbReference type="InterPro" id="IPR001680">
    <property type="entry name" value="WD40_rpt"/>
</dbReference>
<evidence type="ECO:0000256" key="8">
    <source>
        <dbReference type="ARBA" id="ARBA00023212"/>
    </source>
</evidence>
<reference evidence="16" key="1">
    <citation type="submission" date="2021-10" db="EMBL/GenBank/DDBJ databases">
        <title>Tropical sea cucumber genome reveals ecological adaptation and Cuvierian tubules defense mechanism.</title>
        <authorList>
            <person name="Chen T."/>
        </authorList>
    </citation>
    <scope>NUCLEOTIDE SEQUENCE</scope>
    <source>
        <strain evidence="16">Nanhai2018</strain>
        <tissue evidence="16">Muscle</tissue>
    </source>
</reference>
<dbReference type="Pfam" id="PF00400">
    <property type="entry name" value="WD40"/>
    <property type="match status" value="6"/>
</dbReference>
<evidence type="ECO:0000313" key="17">
    <source>
        <dbReference type="Proteomes" id="UP001152320"/>
    </source>
</evidence>
<evidence type="ECO:0000256" key="3">
    <source>
        <dbReference type="ARBA" id="ARBA00022490"/>
    </source>
</evidence>
<keyword evidence="7" id="KW-0969">Cilium</keyword>
<dbReference type="PROSITE" id="PS50294">
    <property type="entry name" value="WD_REPEATS_REGION"/>
    <property type="match status" value="3"/>
</dbReference>
<gene>
    <name evidence="16" type="ORF">HOLleu_18764</name>
</gene>
<keyword evidence="17" id="KW-1185">Reference proteome</keyword>
<feature type="domain" description="EML-like first beta-propeller" evidence="15">
    <location>
        <begin position="54"/>
        <end position="314"/>
    </location>
</feature>
<evidence type="ECO:0000256" key="5">
    <source>
        <dbReference type="ARBA" id="ARBA00022737"/>
    </source>
</evidence>
<feature type="repeat" description="WD" evidence="14">
    <location>
        <begin position="457"/>
        <end position="491"/>
    </location>
</feature>
<keyword evidence="9" id="KW-0966">Cell projection</keyword>
<name>A0A9Q1H9X3_HOLLE</name>
<dbReference type="InterPro" id="IPR019775">
    <property type="entry name" value="WD40_repeat_CS"/>
</dbReference>
<dbReference type="EMBL" id="JAIZAY010000008">
    <property type="protein sequence ID" value="KAJ8037843.1"/>
    <property type="molecule type" value="Genomic_DNA"/>
</dbReference>
<dbReference type="PROSITE" id="PS00678">
    <property type="entry name" value="WD_REPEATS_1"/>
    <property type="match status" value="2"/>
</dbReference>
<evidence type="ECO:0000256" key="11">
    <source>
        <dbReference type="ARBA" id="ARBA00029552"/>
    </source>
</evidence>
<dbReference type="InterPro" id="IPR036322">
    <property type="entry name" value="WD40_repeat_dom_sf"/>
</dbReference>
<dbReference type="SMART" id="SM00320">
    <property type="entry name" value="WD40"/>
    <property type="match status" value="12"/>
</dbReference>
<accession>A0A9Q1H9X3</accession>
<dbReference type="SUPFAM" id="SSF50978">
    <property type="entry name" value="WD40 repeat-like"/>
    <property type="match status" value="2"/>
</dbReference>
<evidence type="ECO:0000259" key="15">
    <source>
        <dbReference type="Pfam" id="PF23409"/>
    </source>
</evidence>
<evidence type="ECO:0000256" key="4">
    <source>
        <dbReference type="ARBA" id="ARBA00022574"/>
    </source>
</evidence>
<keyword evidence="8" id="KW-0206">Cytoskeleton</keyword>
<dbReference type="PANTHER" id="PTHR13720:SF14">
    <property type="entry name" value="CILIA- AND FLAGELLA-ASSOCIATED PROTEIN 52"/>
    <property type="match status" value="1"/>
</dbReference>
<evidence type="ECO:0000256" key="13">
    <source>
        <dbReference type="ARBA" id="ARBA00047117"/>
    </source>
</evidence>
<keyword evidence="5" id="KW-0677">Repeat</keyword>
<proteinExistence type="inferred from homology"/>
<evidence type="ECO:0000256" key="9">
    <source>
        <dbReference type="ARBA" id="ARBA00023273"/>
    </source>
</evidence>
<dbReference type="AlphaFoldDB" id="A0A9Q1H9X3"/>
<dbReference type="FunFam" id="2.130.10.10:FF:000291">
    <property type="entry name" value="Cilia-and flagella-associated protein 52 isoform X1"/>
    <property type="match status" value="1"/>
</dbReference>
<dbReference type="FunFam" id="2.130.10.10:FF:000207">
    <property type="entry name" value="Cilia- and flagella-associated protein 52"/>
    <property type="match status" value="1"/>
</dbReference>
<comment type="subcellular location">
    <subcellularLocation>
        <location evidence="1">Cell projection</location>
        <location evidence="1">Cilium</location>
        <location evidence="1">Flagellum</location>
    </subcellularLocation>
    <subcellularLocation>
        <location evidence="2">Cytoplasm</location>
        <location evidence="2">Cytoskeleton</location>
        <location evidence="2">Cilium axoneme</location>
    </subcellularLocation>
</comment>
<evidence type="ECO:0000256" key="2">
    <source>
        <dbReference type="ARBA" id="ARBA00004430"/>
    </source>
</evidence>
<evidence type="ECO:0000256" key="7">
    <source>
        <dbReference type="ARBA" id="ARBA00023069"/>
    </source>
</evidence>
<feature type="repeat" description="WD" evidence="14">
    <location>
        <begin position="413"/>
        <end position="444"/>
    </location>
</feature>
<dbReference type="Pfam" id="PF23409">
    <property type="entry name" value="Beta-prop_EML"/>
    <property type="match status" value="1"/>
</dbReference>
<dbReference type="Proteomes" id="UP001152320">
    <property type="component" value="Chromosome 8"/>
</dbReference>
<evidence type="ECO:0000256" key="6">
    <source>
        <dbReference type="ARBA" id="ARBA00022846"/>
    </source>
</evidence>
<dbReference type="PROSITE" id="PS50082">
    <property type="entry name" value="WD_REPEATS_2"/>
    <property type="match status" value="5"/>
</dbReference>
<sequence>MPKEGRQDVPELEIVSVIGFYGSVYAGLKVHPDREHFIYPLGNTVIVEHITSHKQYFLTGHTNDVSCVAVSNSGKYLASGQITHMGFKADVIIWDYAAKQLYCRLTLHKVKVQSLAFSPKDTFLVSLGGQDDGSIVVWDVKSKEAVCGAPAAVKSAGTTYCVAYCNNDDFKFVSGGDGTIRVWTLDLKNRKIPAVDCNMGQLKRIVKCIEVSDDDSYFYCGTTSGDVLKMNVSNHILSFYGPEKDKFSMGVTSMSLVKTGAILIGGGDGTVAVCKGDKFKRVKSEKVNGAGAITSIALRGNGHQFFVGAANAQVYLFNFAEFTYELLATCHAAAVNDIVFPPELSELFATCSKNDIRVWNAMTCKELLRITVPNMTCNAIDFMRDGKSIVSAWDDNKIRAFYPESGKLMYMIEDAHTKEVTAIATTSDCKRIISGGGEGQVRVWYVSPKGQSLVEAMKEHKGAVSCIKVRKNDKECISASSDGTCIIWDLDRFVRNQVIFANTLFRCVCYHPDEHQVITSGTDRKIGYWETYNAAQIREVDGSPSGSINGMDMATDGLTFVTGGDDKLIKVWNYAEGKVMSIGKGHSGAITRLRVCPHQKLIVSVSRDGAIISWKFPRN</sequence>
<comment type="function">
    <text evidence="12">Microtubule inner protein (MIP) part of the dynein-decorated doublet microtubules (DMTs) in cilia axoneme. Important for proper ciliary and flagellar beating. May act in cooperation with CFAP45 and axonemal dynein subunit DNAH11. May play a role in cell growth and/or survival.</text>
</comment>
<feature type="repeat" description="WD" evidence="14">
    <location>
        <begin position="541"/>
        <end position="582"/>
    </location>
</feature>
<evidence type="ECO:0000256" key="12">
    <source>
        <dbReference type="ARBA" id="ARBA00046056"/>
    </source>
</evidence>
<dbReference type="InterPro" id="IPR055439">
    <property type="entry name" value="Beta-prop_EML_1st"/>
</dbReference>
<protein>
    <recommendedName>
        <fullName evidence="11">Cilia- and flagella-associated protein 52</fullName>
    </recommendedName>
</protein>
<organism evidence="16 17">
    <name type="scientific">Holothuria leucospilota</name>
    <name type="common">Black long sea cucumber</name>
    <name type="synonym">Mertensiothuria leucospilota</name>
    <dbReference type="NCBI Taxonomy" id="206669"/>
    <lineage>
        <taxon>Eukaryota</taxon>
        <taxon>Metazoa</taxon>
        <taxon>Echinodermata</taxon>
        <taxon>Eleutherozoa</taxon>
        <taxon>Echinozoa</taxon>
        <taxon>Holothuroidea</taxon>
        <taxon>Aspidochirotacea</taxon>
        <taxon>Aspidochirotida</taxon>
        <taxon>Holothuriidae</taxon>
        <taxon>Holothuria</taxon>
    </lineage>
</organism>
<comment type="subunit">
    <text evidence="13">Microtubule inner protein component of sperm flagellar doublet microtubules. Interacts with BRCA2. Interacts with the CCT chaperonin complex. Interacts with HSP70. Interacts with AK8. Interacts with CFAP45. Interacts with DNAI1. Interacts with IQDC.</text>
</comment>
<keyword evidence="6 16" id="KW-0282">Flagellum</keyword>
<feature type="repeat" description="WD" evidence="14">
    <location>
        <begin position="105"/>
        <end position="148"/>
    </location>
</feature>
<dbReference type="InterPro" id="IPR050630">
    <property type="entry name" value="WD_repeat_EMAP"/>
</dbReference>
<dbReference type="CDD" id="cd00200">
    <property type="entry name" value="WD40"/>
    <property type="match status" value="1"/>
</dbReference>
<dbReference type="Gene3D" id="2.130.10.10">
    <property type="entry name" value="YVTN repeat-like/Quinoprotein amine dehydrogenase"/>
    <property type="match status" value="3"/>
</dbReference>
<evidence type="ECO:0000256" key="14">
    <source>
        <dbReference type="PROSITE-ProRule" id="PRU00221"/>
    </source>
</evidence>
<keyword evidence="4 14" id="KW-0853">WD repeat</keyword>
<dbReference type="PANTHER" id="PTHR13720">
    <property type="entry name" value="WD-40 REPEAT PROTEIN"/>
    <property type="match status" value="1"/>
</dbReference>
<comment type="caution">
    <text evidence="16">The sequence shown here is derived from an EMBL/GenBank/DDBJ whole genome shotgun (WGS) entry which is preliminary data.</text>
</comment>
<dbReference type="GO" id="GO:0031514">
    <property type="term" value="C:motile cilium"/>
    <property type="evidence" value="ECO:0007669"/>
    <property type="project" value="UniProtKB-SubCell"/>
</dbReference>
<keyword evidence="3" id="KW-0963">Cytoplasm</keyword>
<evidence type="ECO:0000256" key="10">
    <source>
        <dbReference type="ARBA" id="ARBA00029456"/>
    </source>
</evidence>